<keyword evidence="1" id="KW-0732">Signal</keyword>
<organism evidence="2 3">
    <name type="scientific">Variovorax soli</name>
    <dbReference type="NCBI Taxonomy" id="376815"/>
    <lineage>
        <taxon>Bacteria</taxon>
        <taxon>Pseudomonadati</taxon>
        <taxon>Pseudomonadota</taxon>
        <taxon>Betaproteobacteria</taxon>
        <taxon>Burkholderiales</taxon>
        <taxon>Comamonadaceae</taxon>
        <taxon>Variovorax</taxon>
    </lineage>
</organism>
<comment type="caution">
    <text evidence="2">The sequence shown here is derived from an EMBL/GenBank/DDBJ whole genome shotgun (WGS) entry which is preliminary data.</text>
</comment>
<keyword evidence="3" id="KW-1185">Reference proteome</keyword>
<sequence length="106" mass="11466">MSASRLFKGVCLKSALSAMLLLPLACMAETRVGANSVAARLNFTVVVPPVFRVLQVTPVAGGYEYRVWTNQRSVVLDGREFRFSQVGESTLRVPAAPAALYLVHGL</sequence>
<feature type="signal peptide" evidence="1">
    <location>
        <begin position="1"/>
        <end position="28"/>
    </location>
</feature>
<dbReference type="Proteomes" id="UP001184230">
    <property type="component" value="Unassembled WGS sequence"/>
</dbReference>
<evidence type="ECO:0000313" key="2">
    <source>
        <dbReference type="EMBL" id="MDR6535884.1"/>
    </source>
</evidence>
<reference evidence="2 3" key="1">
    <citation type="submission" date="2023-07" db="EMBL/GenBank/DDBJ databases">
        <title>Sorghum-associated microbial communities from plants grown in Nebraska, USA.</title>
        <authorList>
            <person name="Schachtman D."/>
        </authorList>
    </citation>
    <scope>NUCLEOTIDE SEQUENCE [LARGE SCALE GENOMIC DNA]</scope>
    <source>
        <strain evidence="2 3">DS1781</strain>
    </source>
</reference>
<proteinExistence type="predicted"/>
<name>A0ABU1NBR2_9BURK</name>
<evidence type="ECO:0000256" key="1">
    <source>
        <dbReference type="SAM" id="SignalP"/>
    </source>
</evidence>
<evidence type="ECO:0000313" key="3">
    <source>
        <dbReference type="Proteomes" id="UP001184230"/>
    </source>
</evidence>
<gene>
    <name evidence="2" type="ORF">J2739_001654</name>
</gene>
<dbReference type="EMBL" id="JAVDRF010000003">
    <property type="protein sequence ID" value="MDR6535884.1"/>
    <property type="molecule type" value="Genomic_DNA"/>
</dbReference>
<protein>
    <submittedName>
        <fullName evidence="2">Uncharacterized protein</fullName>
    </submittedName>
</protein>
<feature type="chain" id="PRO_5045763433" evidence="1">
    <location>
        <begin position="29"/>
        <end position="106"/>
    </location>
</feature>
<accession>A0ABU1NBR2</accession>